<reference evidence="4 5" key="1">
    <citation type="submission" date="2024-05" db="EMBL/GenBank/DDBJ databases">
        <title>Genome sequencing and assembly of Indian major carp, Cirrhinus mrigala (Hamilton, 1822).</title>
        <authorList>
            <person name="Mohindra V."/>
            <person name="Chowdhury L.M."/>
            <person name="Lal K."/>
            <person name="Jena J.K."/>
        </authorList>
    </citation>
    <scope>NUCLEOTIDE SEQUENCE [LARGE SCALE GENOMIC DNA]</scope>
    <source>
        <strain evidence="4">CM1030</strain>
        <tissue evidence="4">Blood</tissue>
    </source>
</reference>
<dbReference type="AlphaFoldDB" id="A0ABD0RRT1"/>
<dbReference type="Proteomes" id="UP001529510">
    <property type="component" value="Unassembled WGS sequence"/>
</dbReference>
<evidence type="ECO:0000313" key="5">
    <source>
        <dbReference type="Proteomes" id="UP001529510"/>
    </source>
</evidence>
<organism evidence="4 5">
    <name type="scientific">Cirrhinus mrigala</name>
    <name type="common">Mrigala</name>
    <dbReference type="NCBI Taxonomy" id="683832"/>
    <lineage>
        <taxon>Eukaryota</taxon>
        <taxon>Metazoa</taxon>
        <taxon>Chordata</taxon>
        <taxon>Craniata</taxon>
        <taxon>Vertebrata</taxon>
        <taxon>Euteleostomi</taxon>
        <taxon>Actinopterygii</taxon>
        <taxon>Neopterygii</taxon>
        <taxon>Teleostei</taxon>
        <taxon>Ostariophysi</taxon>
        <taxon>Cypriniformes</taxon>
        <taxon>Cyprinidae</taxon>
        <taxon>Labeoninae</taxon>
        <taxon>Labeonini</taxon>
        <taxon>Cirrhinus</taxon>
    </lineage>
</organism>
<keyword evidence="2" id="KW-0472">Membrane</keyword>
<dbReference type="GO" id="GO:0016020">
    <property type="term" value="C:membrane"/>
    <property type="evidence" value="ECO:0007669"/>
    <property type="project" value="UniProtKB-SubCell"/>
</dbReference>
<evidence type="ECO:0000256" key="1">
    <source>
        <dbReference type="ARBA" id="ARBA00004370"/>
    </source>
</evidence>
<dbReference type="InterPro" id="IPR002126">
    <property type="entry name" value="Cadherin-like_dom"/>
</dbReference>
<accession>A0ABD0RRT1</accession>
<gene>
    <name evidence="4" type="ORF">M9458_004361</name>
</gene>
<dbReference type="SUPFAM" id="SSF49313">
    <property type="entry name" value="Cadherin-like"/>
    <property type="match status" value="1"/>
</dbReference>
<comment type="caution">
    <text evidence="4">The sequence shown here is derived from an EMBL/GenBank/DDBJ whole genome shotgun (WGS) entry which is preliminary data.</text>
</comment>
<protein>
    <recommendedName>
        <fullName evidence="3">Cadherin domain-containing protein</fullName>
    </recommendedName>
</protein>
<name>A0ABD0RRT1_CIRMR</name>
<dbReference type="InterPro" id="IPR015919">
    <property type="entry name" value="Cadherin-like_sf"/>
</dbReference>
<feature type="non-terminal residue" evidence="4">
    <location>
        <position position="52"/>
    </location>
</feature>
<evidence type="ECO:0000256" key="2">
    <source>
        <dbReference type="ARBA" id="ARBA00023136"/>
    </source>
</evidence>
<feature type="domain" description="Cadherin" evidence="3">
    <location>
        <begin position="4"/>
        <end position="48"/>
    </location>
</feature>
<dbReference type="Gene3D" id="2.60.40.60">
    <property type="entry name" value="Cadherins"/>
    <property type="match status" value="1"/>
</dbReference>
<evidence type="ECO:0000313" key="4">
    <source>
        <dbReference type="EMBL" id="KAL0201174.1"/>
    </source>
</evidence>
<dbReference type="CDD" id="cd11304">
    <property type="entry name" value="Cadherin_repeat"/>
    <property type="match status" value="1"/>
</dbReference>
<keyword evidence="5" id="KW-1185">Reference proteome</keyword>
<dbReference type="EMBL" id="JAMKFB020000002">
    <property type="protein sequence ID" value="KAL0201174.1"/>
    <property type="molecule type" value="Genomic_DNA"/>
</dbReference>
<proteinExistence type="predicted"/>
<sequence length="52" mass="5380">MAVPGAEVGRISATDADLGDNAKLEYTILDGESGDTFNITGANQEAVIILNK</sequence>
<dbReference type="Pfam" id="PF00028">
    <property type="entry name" value="Cadherin"/>
    <property type="match status" value="1"/>
</dbReference>
<evidence type="ECO:0000259" key="3">
    <source>
        <dbReference type="Pfam" id="PF00028"/>
    </source>
</evidence>
<comment type="subcellular location">
    <subcellularLocation>
        <location evidence="1">Membrane</location>
    </subcellularLocation>
</comment>